<reference evidence="1 2" key="1">
    <citation type="submission" date="2016-02" db="EMBL/GenBank/DDBJ databases">
        <authorList>
            <person name="Wen L."/>
            <person name="He K."/>
            <person name="Yang H."/>
        </authorList>
    </citation>
    <scope>NUCLEOTIDE SEQUENCE [LARGE SCALE GENOMIC DNA]</scope>
    <source>
        <strain evidence="1">ShG14-8</strain>
    </source>
</reference>
<gene>
    <name evidence="1" type="ORF">AWT59_0420</name>
</gene>
<dbReference type="EMBL" id="LSLI01000006">
    <property type="protein sequence ID" value="KXS33394.1"/>
    <property type="molecule type" value="Genomic_DNA"/>
</dbReference>
<sequence>MMASFRNRLGRSLRLALRDYRMFVGNAPLFPSHKLATLVQCCFGALKNELPDKTSTVRKANARIPFK</sequence>
<comment type="caution">
    <text evidence="1">The sequence shown here is derived from an EMBL/GenBank/DDBJ whole genome shotgun (WGS) entry which is preliminary data.</text>
</comment>
<dbReference type="Proteomes" id="UP000070578">
    <property type="component" value="Unassembled WGS sequence"/>
</dbReference>
<evidence type="ECO:0000313" key="2">
    <source>
        <dbReference type="Proteomes" id="UP000070578"/>
    </source>
</evidence>
<protein>
    <submittedName>
        <fullName evidence="1">Uncharacterized protein</fullName>
    </submittedName>
</protein>
<accession>A0A139BWL1</accession>
<organism evidence="1 2">
    <name type="scientific">Candidatus Gallionella acididurans</name>
    <dbReference type="NCBI Taxonomy" id="1796491"/>
    <lineage>
        <taxon>Bacteria</taxon>
        <taxon>Pseudomonadati</taxon>
        <taxon>Pseudomonadota</taxon>
        <taxon>Betaproteobacteria</taxon>
        <taxon>Nitrosomonadales</taxon>
        <taxon>Gallionellaceae</taxon>
        <taxon>Gallionella</taxon>
    </lineage>
</organism>
<name>A0A139BWL1_9PROT</name>
<dbReference type="PATRIC" id="fig|1796491.3.peg.454"/>
<evidence type="ECO:0000313" key="1">
    <source>
        <dbReference type="EMBL" id="KXS33394.1"/>
    </source>
</evidence>
<reference evidence="1 2" key="2">
    <citation type="submission" date="2016-03" db="EMBL/GenBank/DDBJ databases">
        <title>New uncultured bacterium of the family Gallionellaceae from acid mine drainage: description and reconstruction of genome based on metagenomic analysis of microbial community.</title>
        <authorList>
            <person name="Kadnikov V."/>
            <person name="Ivasenko D."/>
            <person name="Beletsky A."/>
            <person name="Mardanov A."/>
            <person name="Danilova E."/>
            <person name="Pimenov N."/>
            <person name="Karnachuk O."/>
            <person name="Ravin N."/>
        </authorList>
    </citation>
    <scope>NUCLEOTIDE SEQUENCE [LARGE SCALE GENOMIC DNA]</scope>
    <source>
        <strain evidence="1">ShG14-8</strain>
    </source>
</reference>
<dbReference type="AlphaFoldDB" id="A0A139BWL1"/>
<proteinExistence type="predicted"/>